<keyword evidence="3" id="KW-0963">Cytoplasm</keyword>
<dbReference type="InterPro" id="IPR036616">
    <property type="entry name" value="Poly(ADP-ribose)pol_reg_dom_sf"/>
</dbReference>
<dbReference type="PROSITE" id="PS51468">
    <property type="entry name" value="VIT"/>
    <property type="match status" value="1"/>
</dbReference>
<protein>
    <recommendedName>
        <fullName evidence="14">Poly [ADP-ribose] polymerase</fullName>
        <shortName evidence="14">PARP</shortName>
        <ecNumber evidence="14">2.4.2.-</ecNumber>
    </recommendedName>
</protein>
<dbReference type="PROSITE" id="PS50234">
    <property type="entry name" value="VWFA"/>
    <property type="match status" value="1"/>
</dbReference>
<comment type="similarity">
    <text evidence="12">Belongs to the ARTD/PARP family.</text>
</comment>
<keyword evidence="8" id="KW-0067">ATP-binding</keyword>
<dbReference type="Pfam" id="PF26156">
    <property type="entry name" value="PARP4_MVP-ID"/>
    <property type="match status" value="1"/>
</dbReference>
<evidence type="ECO:0000256" key="1">
    <source>
        <dbReference type="ARBA" id="ARBA00004123"/>
    </source>
</evidence>
<dbReference type="Gene3D" id="3.40.50.410">
    <property type="entry name" value="von Willebrand factor, type A domain"/>
    <property type="match status" value="1"/>
</dbReference>
<dbReference type="Pfam" id="PF00022">
    <property type="entry name" value="Actin"/>
    <property type="match status" value="1"/>
</dbReference>
<dbReference type="GO" id="GO:0005524">
    <property type="term" value="F:ATP binding"/>
    <property type="evidence" value="ECO:0007669"/>
    <property type="project" value="UniProtKB-KW"/>
</dbReference>
<dbReference type="Pfam" id="PF08487">
    <property type="entry name" value="VIT"/>
    <property type="match status" value="1"/>
</dbReference>
<dbReference type="Gene3D" id="3.90.228.10">
    <property type="match status" value="1"/>
</dbReference>
<evidence type="ECO:0000256" key="3">
    <source>
        <dbReference type="ARBA" id="ARBA00022490"/>
    </source>
</evidence>
<dbReference type="SUPFAM" id="SSF52113">
    <property type="entry name" value="BRCT domain"/>
    <property type="match status" value="1"/>
</dbReference>
<dbReference type="InterPro" id="IPR043129">
    <property type="entry name" value="ATPase_NBD"/>
</dbReference>
<dbReference type="Pfam" id="PF13768">
    <property type="entry name" value="VWA_3"/>
    <property type="match status" value="1"/>
</dbReference>
<dbReference type="InterPro" id="IPR036420">
    <property type="entry name" value="BRCT_dom_sf"/>
</dbReference>
<keyword evidence="7" id="KW-0547">Nucleotide-binding</keyword>
<dbReference type="PROSITE" id="PS51060">
    <property type="entry name" value="PARP_ALPHA_HD"/>
    <property type="match status" value="1"/>
</dbReference>
<sequence>MVNRFFEGIQFVLDSSSFTYVPFKKKQELRKQITDNGGIISYILTKKSNFVLTADGEKTLSSYKGSTAMKYGVPVVHVDFIADCVFAGMYLDPTPHVVGNSVQEKEFSSGKISAGKKANQFLDNKQKQGNKIIKVDLNNISMWVYKDPNGPYFPEKAYKIAKDMILKKTDANGVITQFFAIELHVVPSSFPCESPRYRIFTHHGSLNLLKRNDKDDHIFKECYYSYTAEEAMGIYMALHDKISSPPYSFEREWSRLSYKIGSDKMKEQCIEVQETNDGVPPILEVTSLVDYLWKEAVGCLSETLAVPVESLKLQTVQEAEAVLVSMKECLDRNNHDGQEMRELWKEFCHLIPHEEEEVVFEKSLIAEKQNLCQLIRDIVTVSESTNMSKISSQIAKYRALRCHIEHLDEGEEEFVKIKESVMSSLTDGSIRVLNIFSLDRPVEESNFTHHLDNKKLLYHASRVSNFVGILSRGLLLPKIVVDDFGGKRSDPGMLGSGIYFGSSASTSAKYSARGSMGSRFMLINEVALGRTKRYRYFEKGLTAAPEGYHSTHGVAESNQETSDFKDDEFVIYNTNQQRMRYLVEFSLDGEYVRKRHIDFALMSNLEQEDEPLALTQPDEDIDLSDVTSIVDPLSKVKAGLKGSGDQPVPLQAVHVRAKLLDLVAQVVVLQSYKNNSTLSIEAKYVFPLDDKAAVCGFEAFINGKHIIGEVKEKEQARKEYREAISQGHGAYLMDEETPDVFTVSVGNLPPNASVLIKITHIVELAVEGENVSFSLPGSVAPWKRSQALDSITQTDVHTVRVEEETNTTIQVAIEMPFDIRSIQSPTHPIRIKRTATKAVVELEPGHVMGDGFQLIIGLAEIHVPRMWVESHETKHDSEAGMLVFYPEFDAEVPEEVEVLFCLDASCSMKGSNLKEAKKILQMCINFLPDNWLFNIVVFGSYHSELFTNSKQKTSCTVSVASDFIKSIGAHKGGTELWRALESLSLIPSMSIADHPRNVFIISDGHVAEESTTLALVRQGRLSTRVFTLGVGATSNRHMLRALAQVGAGASELFNSKTKSKWERKVKAQLSKAGQPGLTSISVTWQQHDNYAKPPIQAPHEIVSLFSGSRLVVYGLVSNCTQAFLTAEVNGREISTMVSTSDLSMTRGKILHQLVARGLIKDWEEGNLDKDQNKHEVVKRDSKDYIISISKEFSIVSQFTSFIAIEKREKEEKFDESLGPSIQDLVTDEAVDIIPYVSWEEDHPRMTDKKETVMTTDDMVLDLLTKAKSIENVSVLQAEDLYKKACDLVAENRQHCSSLVSAKAFLELSNFYLTICHDDQKRIAVIDLLRILTNKEENESVQEDVVQQLTNIYGMETIRDIYQVSPDLPFHPKRSLILEIFPDSEYGWSKSELDDYESLTTESVESSSSDTDASCKGEETDDYWLATCLKSKKNLIQDEVYDFCGNFSDESDEFYDTDESYEDMESYEAMKPERSGRNSFSKQSFEHATELHFDGAFEDTLAEELGTGRESEAEDGNDDGIRSLDLIKASSTLTPEGRKVQTADDDIAALVIDIGSSMCKAGFAGDDAPRAVFPSIVARPRHQGVMVGMGQKDSYVGYEALQSNRGKLHEGIGPAEPQEKLIAEIKAVPSAAVLDEERVQRCRSIAPAVESSSDMEFETEEDLCINSISSVRSSSRNIYHDAEEKEETADFRNTVSGDIAIESSKEGASAQMFGGGQSTPTLFGSASGGFGSSKEAKSAQMFGGDQSTSTLFGSASGGVGSSIEVAGAQIFGGGGLRFGIEQEEKKAKGMFDEAPDESQQSALLGSASRRGPSLLSLAALGAKREDFSSLISKPSLFERTKRTLSFQPSKAFEKRGILTFGSSMRPQTLGRTYSPTAFTFSSPAASFSQMAPPPPSADVVAAFPPPPPLPSRKATTSPPPCATNAPPPPMLRHSLSTRGKTAVPAPPRPPPVMIGGALKQPIPRAASPISFPFGIPAESFSQMAPPPPSAGVVAAFPPPPPLPSRKATSPPPPYVTNAPPPPMLRHPLSTRGKKARPALGTSLQIAPDQPRFARERINGQPTSLFDNAPCGISPPTSSNIPEPDRVFQEKLFQMEKIREKPIPVPRRARCMGLKYRERDKDTHAEDMKSMLMEMDLKLDTASLKAEQEKNRRMNMYSTLEALPHRIPKIEQVFKLQNPEGYWSMDNPVFWSVHLDTNKCIAILKDAGAMSLGVEVFHQIFRFFATLMMLFLLRSCFPSLFSFSLNPFGKKETEVAEEWKEQISKAFCWLKAVDKKIPSLCWRLELGSDWEIAANLMNSKCIDYDSDI</sequence>
<evidence type="ECO:0000256" key="15">
    <source>
        <dbReference type="SAM" id="MobiDB-lite"/>
    </source>
</evidence>
<dbReference type="RefSeq" id="XP_031548613.1">
    <property type="nucleotide sequence ID" value="XM_031692753.1"/>
</dbReference>
<dbReference type="InterPro" id="IPR036465">
    <property type="entry name" value="vWFA_dom_sf"/>
</dbReference>
<dbReference type="Pfam" id="PF00533">
    <property type="entry name" value="BRCT"/>
    <property type="match status" value="1"/>
</dbReference>
<accession>A0A6P8GYL0</accession>
<feature type="domain" description="PARP alpha-helical" evidence="19">
    <location>
        <begin position="272"/>
        <end position="392"/>
    </location>
</feature>
<proteinExistence type="inferred from homology"/>
<dbReference type="FunFam" id="3.30.420.40:FF:000148">
    <property type="entry name" value="Actin, alpha skeletal muscle"/>
    <property type="match status" value="1"/>
</dbReference>
<dbReference type="SUPFAM" id="SSF53300">
    <property type="entry name" value="vWA-like"/>
    <property type="match status" value="1"/>
</dbReference>
<dbReference type="GO" id="GO:0016779">
    <property type="term" value="F:nucleotidyltransferase activity"/>
    <property type="evidence" value="ECO:0007669"/>
    <property type="project" value="UniProtKB-KW"/>
</dbReference>
<dbReference type="PROSITE" id="PS51059">
    <property type="entry name" value="PARP_CATALYTIC"/>
    <property type="match status" value="1"/>
</dbReference>
<evidence type="ECO:0000259" key="16">
    <source>
        <dbReference type="PROSITE" id="PS50172"/>
    </source>
</evidence>
<evidence type="ECO:0000259" key="17">
    <source>
        <dbReference type="PROSITE" id="PS50234"/>
    </source>
</evidence>
<keyword evidence="6" id="KW-0548">Nucleotidyltransferase</keyword>
<evidence type="ECO:0000259" key="18">
    <source>
        <dbReference type="PROSITE" id="PS51059"/>
    </source>
</evidence>
<dbReference type="PROSITE" id="PS50172">
    <property type="entry name" value="BRCT"/>
    <property type="match status" value="1"/>
</dbReference>
<evidence type="ECO:0000313" key="21">
    <source>
        <dbReference type="Proteomes" id="UP000515163"/>
    </source>
</evidence>
<evidence type="ECO:0000256" key="6">
    <source>
        <dbReference type="ARBA" id="ARBA00022695"/>
    </source>
</evidence>
<dbReference type="SMART" id="SM00609">
    <property type="entry name" value="VIT"/>
    <property type="match status" value="1"/>
</dbReference>
<evidence type="ECO:0000256" key="2">
    <source>
        <dbReference type="ARBA" id="ARBA00004245"/>
    </source>
</evidence>
<feature type="compositionally biased region" description="Pro residues" evidence="15">
    <location>
        <begin position="1916"/>
        <end position="1926"/>
    </location>
</feature>
<evidence type="ECO:0000256" key="7">
    <source>
        <dbReference type="ARBA" id="ARBA00022741"/>
    </source>
</evidence>
<dbReference type="Gene3D" id="3.30.420.40">
    <property type="match status" value="1"/>
</dbReference>
<dbReference type="Pfam" id="PF00644">
    <property type="entry name" value="PARP"/>
    <property type="match status" value="1"/>
</dbReference>
<dbReference type="InterPro" id="IPR031273">
    <property type="entry name" value="PARP4"/>
</dbReference>
<keyword evidence="5 14" id="KW-0808">Transferase</keyword>
<evidence type="ECO:0000256" key="8">
    <source>
        <dbReference type="ARBA" id="ARBA00022840"/>
    </source>
</evidence>
<reference evidence="22" key="1">
    <citation type="submission" date="2025-08" db="UniProtKB">
        <authorList>
            <consortium name="RefSeq"/>
        </authorList>
    </citation>
    <scope>IDENTIFICATION</scope>
    <source>
        <tissue evidence="22">Tentacle</tissue>
    </source>
</reference>
<feature type="domain" description="VWFA" evidence="17">
    <location>
        <begin position="897"/>
        <end position="1069"/>
    </location>
</feature>
<evidence type="ECO:0000256" key="9">
    <source>
        <dbReference type="ARBA" id="ARBA00023027"/>
    </source>
</evidence>
<dbReference type="InterPro" id="IPR013694">
    <property type="entry name" value="VIT"/>
</dbReference>
<evidence type="ECO:0000256" key="4">
    <source>
        <dbReference type="ARBA" id="ARBA00022676"/>
    </source>
</evidence>
<dbReference type="InterPro" id="IPR004102">
    <property type="entry name" value="Poly(ADP-ribose)pol_reg_dom"/>
</dbReference>
<evidence type="ECO:0000256" key="5">
    <source>
        <dbReference type="ARBA" id="ARBA00022679"/>
    </source>
</evidence>
<evidence type="ECO:0000259" key="19">
    <source>
        <dbReference type="PROSITE" id="PS51060"/>
    </source>
</evidence>
<dbReference type="InterPro" id="IPR012317">
    <property type="entry name" value="Poly(ADP-ribose)pol_cat_dom"/>
</dbReference>
<dbReference type="InParanoid" id="A0A6P8GYL0"/>
<dbReference type="GO" id="GO:0005856">
    <property type="term" value="C:cytoskeleton"/>
    <property type="evidence" value="ECO:0007669"/>
    <property type="project" value="UniProtKB-SubCell"/>
</dbReference>
<dbReference type="InterPro" id="IPR058904">
    <property type="entry name" value="PARP4_MVP-ID"/>
</dbReference>
<evidence type="ECO:0000256" key="13">
    <source>
        <dbReference type="RuleBase" id="RU000487"/>
    </source>
</evidence>
<feature type="domain" description="PARP catalytic" evidence="18">
    <location>
        <begin position="391"/>
        <end position="594"/>
    </location>
</feature>
<evidence type="ECO:0000256" key="10">
    <source>
        <dbReference type="ARBA" id="ARBA00023212"/>
    </source>
</evidence>
<dbReference type="GO" id="GO:0003950">
    <property type="term" value="F:NAD+ poly-ADP-ribosyltransferase activity"/>
    <property type="evidence" value="ECO:0007669"/>
    <property type="project" value="UniProtKB-UniRule"/>
</dbReference>
<organism evidence="21 22">
    <name type="scientific">Actinia tenebrosa</name>
    <name type="common">Australian red waratah sea anemone</name>
    <dbReference type="NCBI Taxonomy" id="6105"/>
    <lineage>
        <taxon>Eukaryota</taxon>
        <taxon>Metazoa</taxon>
        <taxon>Cnidaria</taxon>
        <taxon>Anthozoa</taxon>
        <taxon>Hexacorallia</taxon>
        <taxon>Actiniaria</taxon>
        <taxon>Actiniidae</taxon>
        <taxon>Actinia</taxon>
    </lineage>
</organism>
<feature type="domain" description="VIT" evidence="20">
    <location>
        <begin position="634"/>
        <end position="762"/>
    </location>
</feature>
<dbReference type="SUPFAM" id="SSF56399">
    <property type="entry name" value="ADP-ribosylation"/>
    <property type="match status" value="1"/>
</dbReference>
<dbReference type="PANTHER" id="PTHR46530">
    <property type="entry name" value="PROTEIN MONO-ADP-RIBOSYLTRANSFERASE PARP4"/>
    <property type="match status" value="1"/>
</dbReference>
<dbReference type="GeneID" id="116286293"/>
<dbReference type="GO" id="GO:0005634">
    <property type="term" value="C:nucleus"/>
    <property type="evidence" value="ECO:0007669"/>
    <property type="project" value="UniProtKB-SubCell"/>
</dbReference>
<name>A0A6P8GYL0_ACTTE</name>
<feature type="region of interest" description="Disordered" evidence="15">
    <location>
        <begin position="1903"/>
        <end position="1926"/>
    </location>
</feature>
<evidence type="ECO:0000259" key="20">
    <source>
        <dbReference type="PROSITE" id="PS51468"/>
    </source>
</evidence>
<dbReference type="PANTHER" id="PTHR46530:SF1">
    <property type="entry name" value="PROTEIN MONO-ADP-RIBOSYLTRANSFERASE PARP4"/>
    <property type="match status" value="1"/>
</dbReference>
<keyword evidence="10" id="KW-0206">Cytoskeleton</keyword>
<comment type="subcellular location">
    <subcellularLocation>
        <location evidence="2">Cytoplasm</location>
        <location evidence="2">Cytoskeleton</location>
    </subcellularLocation>
    <subcellularLocation>
        <location evidence="1">Nucleus</location>
    </subcellularLocation>
</comment>
<dbReference type="OrthoDB" id="1729737at2759"/>
<dbReference type="InterPro" id="IPR001357">
    <property type="entry name" value="BRCT_dom"/>
</dbReference>
<dbReference type="SMART" id="SM00268">
    <property type="entry name" value="ACTIN"/>
    <property type="match status" value="1"/>
</dbReference>
<keyword evidence="11" id="KW-0539">Nucleus</keyword>
<evidence type="ECO:0000256" key="12">
    <source>
        <dbReference type="ARBA" id="ARBA00024347"/>
    </source>
</evidence>
<dbReference type="InterPro" id="IPR002035">
    <property type="entry name" value="VWF_A"/>
</dbReference>
<dbReference type="Gene3D" id="3.40.50.10190">
    <property type="entry name" value="BRCT domain"/>
    <property type="match status" value="1"/>
</dbReference>
<dbReference type="EC" id="2.4.2.-" evidence="14"/>
<evidence type="ECO:0000256" key="11">
    <source>
        <dbReference type="ARBA" id="ARBA00023242"/>
    </source>
</evidence>
<dbReference type="Proteomes" id="UP000515163">
    <property type="component" value="Unplaced"/>
</dbReference>
<dbReference type="FunCoup" id="A0A6P8GYL0">
    <property type="interactions" value="568"/>
</dbReference>
<gene>
    <name evidence="22" type="primary">LOC116286293</name>
</gene>
<keyword evidence="9 14" id="KW-0520">NAD</keyword>
<dbReference type="Pfam" id="PF02877">
    <property type="entry name" value="PARP_reg"/>
    <property type="match status" value="1"/>
</dbReference>
<comment type="similarity">
    <text evidence="13">Belongs to the actin family.</text>
</comment>
<feature type="domain" description="BRCT" evidence="16">
    <location>
        <begin position="1"/>
        <end position="98"/>
    </location>
</feature>
<dbReference type="SUPFAM" id="SSF53067">
    <property type="entry name" value="Actin-like ATPase domain"/>
    <property type="match status" value="1"/>
</dbReference>
<dbReference type="Gene3D" id="1.20.142.10">
    <property type="entry name" value="Poly(ADP-ribose) polymerase, regulatory domain"/>
    <property type="match status" value="1"/>
</dbReference>
<dbReference type="SUPFAM" id="SSF47587">
    <property type="entry name" value="Domain of poly(ADP-ribose) polymerase"/>
    <property type="match status" value="1"/>
</dbReference>
<dbReference type="KEGG" id="aten:116286293"/>
<evidence type="ECO:0000313" key="22">
    <source>
        <dbReference type="RefSeq" id="XP_031548613.1"/>
    </source>
</evidence>
<dbReference type="GO" id="GO:0005737">
    <property type="term" value="C:cytoplasm"/>
    <property type="evidence" value="ECO:0007669"/>
    <property type="project" value="TreeGrafter"/>
</dbReference>
<evidence type="ECO:0000256" key="14">
    <source>
        <dbReference type="RuleBase" id="RU362114"/>
    </source>
</evidence>
<dbReference type="SMART" id="SM00327">
    <property type="entry name" value="VWA"/>
    <property type="match status" value="1"/>
</dbReference>
<keyword evidence="4 14" id="KW-0328">Glycosyltransferase</keyword>
<keyword evidence="21" id="KW-1185">Reference proteome</keyword>
<dbReference type="InterPro" id="IPR004000">
    <property type="entry name" value="Actin"/>
</dbReference>